<dbReference type="GO" id="GO:0005886">
    <property type="term" value="C:plasma membrane"/>
    <property type="evidence" value="ECO:0007669"/>
    <property type="project" value="UniProtKB-SubCell"/>
</dbReference>
<feature type="domain" description="ABC3 transporter permease C-terminal" evidence="15">
    <location>
        <begin position="208"/>
        <end position="322"/>
    </location>
</feature>
<dbReference type="InterPro" id="IPR047590">
    <property type="entry name" value="FtsX_proteobact-type"/>
</dbReference>
<evidence type="ECO:0000256" key="7">
    <source>
        <dbReference type="ARBA" id="ARBA00022618"/>
    </source>
</evidence>
<feature type="transmembrane region" description="Helical" evidence="14">
    <location>
        <begin position="252"/>
        <end position="278"/>
    </location>
</feature>
<evidence type="ECO:0000256" key="9">
    <source>
        <dbReference type="ARBA" id="ARBA00022989"/>
    </source>
</evidence>
<evidence type="ECO:0000256" key="5">
    <source>
        <dbReference type="ARBA" id="ARBA00022475"/>
    </source>
</evidence>
<evidence type="ECO:0000256" key="2">
    <source>
        <dbReference type="ARBA" id="ARBA00007379"/>
    </source>
</evidence>
<dbReference type="EMBL" id="PPSK01000001">
    <property type="protein sequence ID" value="POB06289.1"/>
    <property type="molecule type" value="Genomic_DNA"/>
</dbReference>
<keyword evidence="10 12" id="KW-0472">Membrane</keyword>
<protein>
    <recommendedName>
        <fullName evidence="4 12">Cell division protein FtsX</fullName>
    </recommendedName>
</protein>
<keyword evidence="8 14" id="KW-0812">Transmembrane</keyword>
<comment type="caution">
    <text evidence="17">The sequence shown here is derived from an EMBL/GenBank/DDBJ whole genome shotgun (WGS) entry which is preliminary data.</text>
</comment>
<feature type="transmembrane region" description="Helical" evidence="14">
    <location>
        <begin position="50"/>
        <end position="75"/>
    </location>
</feature>
<comment type="subcellular location">
    <subcellularLocation>
        <location evidence="1">Cell inner membrane</location>
        <topology evidence="1">Multi-pass membrane protein</topology>
    </subcellularLocation>
</comment>
<dbReference type="GO" id="GO:0032153">
    <property type="term" value="C:cell division site"/>
    <property type="evidence" value="ECO:0007669"/>
    <property type="project" value="TreeGrafter"/>
</dbReference>
<keyword evidence="9 14" id="KW-1133">Transmembrane helix</keyword>
<keyword evidence="5 12" id="KW-1003">Cell membrane</keyword>
<dbReference type="GO" id="GO:0051301">
    <property type="term" value="P:cell division"/>
    <property type="evidence" value="ECO:0007669"/>
    <property type="project" value="UniProtKB-KW"/>
</dbReference>
<dbReference type="InterPro" id="IPR004513">
    <property type="entry name" value="FtsX"/>
</dbReference>
<dbReference type="InterPro" id="IPR003838">
    <property type="entry name" value="ABC3_permease_C"/>
</dbReference>
<dbReference type="Pfam" id="PF02687">
    <property type="entry name" value="FtsX"/>
    <property type="match status" value="1"/>
</dbReference>
<evidence type="ECO:0000256" key="3">
    <source>
        <dbReference type="ARBA" id="ARBA00011160"/>
    </source>
</evidence>
<name>A0A2P4EZV7_9GAMM</name>
<accession>A0A2P4EZV7</accession>
<dbReference type="PANTHER" id="PTHR47755:SF1">
    <property type="entry name" value="CELL DIVISION PROTEIN FTSX"/>
    <property type="match status" value="1"/>
</dbReference>
<evidence type="ECO:0000256" key="12">
    <source>
        <dbReference type="PIRNR" id="PIRNR003097"/>
    </source>
</evidence>
<comment type="subunit">
    <text evidence="3">Forms a membrane-associated complex with FtsE.</text>
</comment>
<gene>
    <name evidence="17" type="ORF">C1949_00675</name>
</gene>
<evidence type="ECO:0000256" key="6">
    <source>
        <dbReference type="ARBA" id="ARBA00022519"/>
    </source>
</evidence>
<proteinExistence type="inferred from homology"/>
<evidence type="ECO:0000259" key="16">
    <source>
        <dbReference type="Pfam" id="PF18075"/>
    </source>
</evidence>
<evidence type="ECO:0000313" key="18">
    <source>
        <dbReference type="Proteomes" id="UP000243451"/>
    </source>
</evidence>
<feature type="transmembrane region" description="Helical" evidence="14">
    <location>
        <begin position="298"/>
        <end position="322"/>
    </location>
</feature>
<dbReference type="AlphaFoldDB" id="A0A2P4EZV7"/>
<evidence type="ECO:0000256" key="1">
    <source>
        <dbReference type="ARBA" id="ARBA00004429"/>
    </source>
</evidence>
<dbReference type="NCBIfam" id="TIGR00439">
    <property type="entry name" value="FtsX_Gneg"/>
    <property type="match status" value="1"/>
</dbReference>
<dbReference type="Gene3D" id="3.30.70.3040">
    <property type="match status" value="1"/>
</dbReference>
<sequence>MSSAKQPQPGRRKTPSGAARSQRDWRHPLRSWFGSHRDSARQALVRVRHYPFSSAMTVLVMTIALALPMGLSVLIGQVKQLGVNWQEAAQISVYLADDVSAEKQQSLTEQIGQLAGVAQAQLLDKDLALAEFQQHAGMGDALLQLDYNPLPSVIVVTPLSIDGGAAALEPLRDRLAAIDGVEQVQIDLLWVERLAAILAMFERFAGGLGVLLIIALLLVMANTIRLAIESRREEILVIKLVGGTDAFVRRPFLYIGVLYGLLAGVLAWVLLALGLAWLNVTVERVASLYQSDFALFGMPWSDGLALVFGSMVLGLAGAWLAVGQHVRAIEPQ</sequence>
<keyword evidence="11 12" id="KW-0131">Cell cycle</keyword>
<dbReference type="RefSeq" id="WP_104736547.1">
    <property type="nucleotide sequence ID" value="NZ_BMHR01000002.1"/>
</dbReference>
<evidence type="ECO:0000256" key="10">
    <source>
        <dbReference type="ARBA" id="ARBA00023136"/>
    </source>
</evidence>
<feature type="region of interest" description="Disordered" evidence="13">
    <location>
        <begin position="1"/>
        <end position="23"/>
    </location>
</feature>
<evidence type="ECO:0000256" key="11">
    <source>
        <dbReference type="ARBA" id="ARBA00023306"/>
    </source>
</evidence>
<evidence type="ECO:0000256" key="14">
    <source>
        <dbReference type="SAM" id="Phobius"/>
    </source>
</evidence>
<evidence type="ECO:0000256" key="13">
    <source>
        <dbReference type="SAM" id="MobiDB-lite"/>
    </source>
</evidence>
<dbReference type="Pfam" id="PF18075">
    <property type="entry name" value="FtsX_ECD"/>
    <property type="match status" value="1"/>
</dbReference>
<organism evidence="17 18">
    <name type="scientific">Halopseudomonas oceani</name>
    <dbReference type="NCBI Taxonomy" id="1708783"/>
    <lineage>
        <taxon>Bacteria</taxon>
        <taxon>Pseudomonadati</taxon>
        <taxon>Pseudomonadota</taxon>
        <taxon>Gammaproteobacteria</taxon>
        <taxon>Pseudomonadales</taxon>
        <taxon>Pseudomonadaceae</taxon>
        <taxon>Halopseudomonas</taxon>
    </lineage>
</organism>
<keyword evidence="18" id="KW-1185">Reference proteome</keyword>
<feature type="transmembrane region" description="Helical" evidence="14">
    <location>
        <begin position="204"/>
        <end position="224"/>
    </location>
</feature>
<evidence type="ECO:0000256" key="4">
    <source>
        <dbReference type="ARBA" id="ARBA00021907"/>
    </source>
</evidence>
<dbReference type="PIRSF" id="PIRSF003097">
    <property type="entry name" value="FtsX"/>
    <property type="match status" value="1"/>
</dbReference>
<keyword evidence="7 12" id="KW-0132">Cell division</keyword>
<dbReference type="Proteomes" id="UP000243451">
    <property type="component" value="Unassembled WGS sequence"/>
</dbReference>
<dbReference type="InterPro" id="IPR040690">
    <property type="entry name" value="FtsX_ECD"/>
</dbReference>
<evidence type="ECO:0000256" key="8">
    <source>
        <dbReference type="ARBA" id="ARBA00022692"/>
    </source>
</evidence>
<evidence type="ECO:0000313" key="17">
    <source>
        <dbReference type="EMBL" id="POB06289.1"/>
    </source>
</evidence>
<reference evidence="17 18" key="1">
    <citation type="submission" date="2018-01" db="EMBL/GenBank/DDBJ databases">
        <title>Draft genome of the type strain Pseudomonas oceani DSM 100277 isolated from the deep water in Okinawa trough, northwestern Pacific Ocean.</title>
        <authorList>
            <person name="Gomila M."/>
            <person name="Mulet M."/>
            <person name="Garcia-Valdes E."/>
            <person name="Lalucat J."/>
        </authorList>
    </citation>
    <scope>NUCLEOTIDE SEQUENCE [LARGE SCALE GENOMIC DNA]</scope>
    <source>
        <strain evidence="17 18">DSM 100277</strain>
    </source>
</reference>
<keyword evidence="6 12" id="KW-0997">Cell inner membrane</keyword>
<dbReference type="PANTHER" id="PTHR47755">
    <property type="entry name" value="CELL DIVISION PROTEIN FTSX"/>
    <property type="match status" value="1"/>
</dbReference>
<dbReference type="OrthoDB" id="9813411at2"/>
<evidence type="ECO:0000259" key="15">
    <source>
        <dbReference type="Pfam" id="PF02687"/>
    </source>
</evidence>
<comment type="function">
    <text evidence="12">Part of the ABC transporter FtsEX involved in cellular division.</text>
</comment>
<comment type="similarity">
    <text evidence="2 12">Belongs to the ABC-4 integral membrane protein family. FtsX subfamily.</text>
</comment>
<feature type="domain" description="FtsX extracellular" evidence="16">
    <location>
        <begin position="90"/>
        <end position="184"/>
    </location>
</feature>